<dbReference type="InterPro" id="IPR007274">
    <property type="entry name" value="Cop_transporter"/>
</dbReference>
<evidence type="ECO:0000313" key="6">
    <source>
        <dbReference type="EMBL" id="KAK7205232.1"/>
    </source>
</evidence>
<evidence type="ECO:0000256" key="1">
    <source>
        <dbReference type="ARBA" id="ARBA00022692"/>
    </source>
</evidence>
<keyword evidence="4" id="KW-0406">Ion transport</keyword>
<dbReference type="PANTHER" id="PTHR12483:SF115">
    <property type="entry name" value="COPPER TRANSPORT PROTEIN"/>
    <property type="match status" value="1"/>
</dbReference>
<reference evidence="6 7" key="1">
    <citation type="submission" date="2024-03" db="EMBL/GenBank/DDBJ databases">
        <title>Genome-scale model development and genomic sequencing of the oleaginous clade Lipomyces.</title>
        <authorList>
            <consortium name="Lawrence Berkeley National Laboratory"/>
            <person name="Czajka J.J."/>
            <person name="Han Y."/>
            <person name="Kim J."/>
            <person name="Mondo S.J."/>
            <person name="Hofstad B.A."/>
            <person name="Robles A."/>
            <person name="Haridas S."/>
            <person name="Riley R."/>
            <person name="LaButti K."/>
            <person name="Pangilinan J."/>
            <person name="Andreopoulos W."/>
            <person name="Lipzen A."/>
            <person name="Yan J."/>
            <person name="Wang M."/>
            <person name="Ng V."/>
            <person name="Grigoriev I.V."/>
            <person name="Spatafora J.W."/>
            <person name="Magnuson J.K."/>
            <person name="Baker S.E."/>
            <person name="Pomraning K.R."/>
        </authorList>
    </citation>
    <scope>NUCLEOTIDE SEQUENCE [LARGE SCALE GENOMIC DNA]</scope>
    <source>
        <strain evidence="6 7">Phaff 52-87</strain>
    </source>
</reference>
<evidence type="ECO:0000256" key="4">
    <source>
        <dbReference type="RuleBase" id="RU367022"/>
    </source>
</evidence>
<evidence type="ECO:0000256" key="5">
    <source>
        <dbReference type="SAM" id="MobiDB-lite"/>
    </source>
</evidence>
<keyword evidence="3 4" id="KW-0472">Membrane</keyword>
<proteinExistence type="inferred from homology"/>
<accession>A0ABR1F613</accession>
<dbReference type="Proteomes" id="UP001498771">
    <property type="component" value="Unassembled WGS sequence"/>
</dbReference>
<feature type="compositionally biased region" description="Low complexity" evidence="5">
    <location>
        <begin position="8"/>
        <end position="21"/>
    </location>
</feature>
<dbReference type="EMBL" id="JBBJBU010000006">
    <property type="protein sequence ID" value="KAK7205232.1"/>
    <property type="molecule type" value="Genomic_DNA"/>
</dbReference>
<organism evidence="6 7">
    <name type="scientific">Myxozyma melibiosi</name>
    <dbReference type="NCBI Taxonomy" id="54550"/>
    <lineage>
        <taxon>Eukaryota</taxon>
        <taxon>Fungi</taxon>
        <taxon>Dikarya</taxon>
        <taxon>Ascomycota</taxon>
        <taxon>Saccharomycotina</taxon>
        <taxon>Lipomycetes</taxon>
        <taxon>Lipomycetales</taxon>
        <taxon>Lipomycetaceae</taxon>
        <taxon>Myxozyma</taxon>
    </lineage>
</organism>
<dbReference type="Pfam" id="PF04145">
    <property type="entry name" value="Ctr"/>
    <property type="match status" value="1"/>
</dbReference>
<feature type="region of interest" description="Disordered" evidence="5">
    <location>
        <begin position="1"/>
        <end position="21"/>
    </location>
</feature>
<dbReference type="PANTHER" id="PTHR12483">
    <property type="entry name" value="SOLUTE CARRIER FAMILY 31 COPPER TRANSPORTERS"/>
    <property type="match status" value="1"/>
</dbReference>
<dbReference type="RefSeq" id="XP_064768265.1">
    <property type="nucleotide sequence ID" value="XM_064909906.1"/>
</dbReference>
<keyword evidence="7" id="KW-1185">Reference proteome</keyword>
<evidence type="ECO:0000256" key="2">
    <source>
        <dbReference type="ARBA" id="ARBA00022989"/>
    </source>
</evidence>
<name>A0ABR1F613_9ASCO</name>
<comment type="subcellular location">
    <subcellularLocation>
        <location evidence="4">Membrane</location>
        <topology evidence="4">Multi-pass membrane protein</topology>
    </subcellularLocation>
</comment>
<evidence type="ECO:0000256" key="3">
    <source>
        <dbReference type="ARBA" id="ARBA00023136"/>
    </source>
</evidence>
<feature type="transmembrane region" description="Helical" evidence="4">
    <location>
        <begin position="63"/>
        <end position="82"/>
    </location>
</feature>
<feature type="transmembrane region" description="Helical" evidence="4">
    <location>
        <begin position="147"/>
        <end position="164"/>
    </location>
</feature>
<comment type="similarity">
    <text evidence="4">Belongs to the copper transporter (Ctr) (TC 1.A.56) family. SLC31A subfamily.</text>
</comment>
<sequence>MSTWNTLSTWADSSSSSSSSTWSDIANSTEGHAASLCRMNMLFTWQTDSICIVFQWWRMYNRATVALSFLGIVGLGVGYELVRELTRRYESYINSVSRGDDQLLPLIIKRYMPDRSMRDRLILSFLYAFQVLYSFFLMLVFMSYNGWMMFAVVVGAFIGFFFFGSKHRVPTGESAVYYEEEIAVDIKGHGAISHNSELKHHMTRPVGVSAVRGGTCH</sequence>
<gene>
    <name evidence="6" type="ORF">BZA70DRAFT_176680</name>
</gene>
<evidence type="ECO:0000313" key="7">
    <source>
        <dbReference type="Proteomes" id="UP001498771"/>
    </source>
</evidence>
<keyword evidence="4" id="KW-0187">Copper transport</keyword>
<keyword evidence="2 4" id="KW-1133">Transmembrane helix</keyword>
<comment type="caution">
    <text evidence="6">The sequence shown here is derived from an EMBL/GenBank/DDBJ whole genome shotgun (WGS) entry which is preliminary data.</text>
</comment>
<keyword evidence="1 4" id="KW-0812">Transmembrane</keyword>
<feature type="transmembrane region" description="Helical" evidence="4">
    <location>
        <begin position="121"/>
        <end position="141"/>
    </location>
</feature>
<protein>
    <recommendedName>
        <fullName evidence="4">Copper transport protein</fullName>
    </recommendedName>
</protein>
<keyword evidence="4" id="KW-0813">Transport</keyword>
<keyword evidence="4" id="KW-0186">Copper</keyword>
<dbReference type="GeneID" id="90035418"/>